<dbReference type="InterPro" id="IPR052756">
    <property type="entry name" value="Alkyne_AA_exporter"/>
</dbReference>
<feature type="transmembrane region" description="Helical" evidence="2">
    <location>
        <begin position="160"/>
        <end position="179"/>
    </location>
</feature>
<sequence>MVTDTADSGTRVSALTLVAIAVTVLAWASAFVVIRAVGAHFSPGALTLGRLLVGSIVLGIVLLARRGWVRPSVRDWLLLIGCGISWFAVYNIALNAAELELDAGTTAMLVNVGPILIAVLAGTVLREGIPPWLIGGAVVSLVGVVLISIGSQGVAVGSGWGIALCLLAAVSYAIGVILQKVVLRRLPALQVTWIACTVGAVVCLPFLAQLVGETVAAPATSVWGVVYLGAVPTALAFTTWAYALSRMPAGRLGVTTYLVPPLTIVIAWAFLAEVPAPLQVVGGVVCLVGVALSRMPSRRRSVPA</sequence>
<keyword evidence="2" id="KW-0472">Membrane</keyword>
<evidence type="ECO:0000259" key="3">
    <source>
        <dbReference type="Pfam" id="PF00892"/>
    </source>
</evidence>
<dbReference type="RefSeq" id="WP_135119902.1">
    <property type="nucleotide sequence ID" value="NZ_SPQZ01000002.1"/>
</dbReference>
<keyword evidence="2" id="KW-0812">Transmembrane</keyword>
<feature type="transmembrane region" description="Helical" evidence="2">
    <location>
        <begin position="276"/>
        <end position="293"/>
    </location>
</feature>
<accession>A0A4Y9R661</accession>
<feature type="transmembrane region" description="Helical" evidence="2">
    <location>
        <begin position="106"/>
        <end position="125"/>
    </location>
</feature>
<evidence type="ECO:0000256" key="1">
    <source>
        <dbReference type="ARBA" id="ARBA00007362"/>
    </source>
</evidence>
<feature type="domain" description="EamA" evidence="3">
    <location>
        <begin position="160"/>
        <end position="293"/>
    </location>
</feature>
<dbReference type="AlphaFoldDB" id="A0A4Y9R661"/>
<dbReference type="Gene3D" id="1.10.3730.20">
    <property type="match status" value="1"/>
</dbReference>
<name>A0A4Y9R661_9MICO</name>
<feature type="domain" description="EamA" evidence="3">
    <location>
        <begin position="17"/>
        <end position="148"/>
    </location>
</feature>
<protein>
    <submittedName>
        <fullName evidence="4">DMT family transporter</fullName>
    </submittedName>
</protein>
<dbReference type="PANTHER" id="PTHR12715">
    <property type="entry name" value="TRANSPORTER, DRUG/METABOLITE EXPORTER FAMILY"/>
    <property type="match status" value="1"/>
</dbReference>
<dbReference type="InterPro" id="IPR037185">
    <property type="entry name" value="EmrE-like"/>
</dbReference>
<organism evidence="4 5">
    <name type="scientific">Orlajensenia leifsoniae</name>
    <dbReference type="NCBI Taxonomy" id="2561933"/>
    <lineage>
        <taxon>Bacteria</taxon>
        <taxon>Bacillati</taxon>
        <taxon>Actinomycetota</taxon>
        <taxon>Actinomycetes</taxon>
        <taxon>Micrococcales</taxon>
        <taxon>Microbacteriaceae</taxon>
        <taxon>Orlajensenia</taxon>
    </lineage>
</organism>
<evidence type="ECO:0000313" key="4">
    <source>
        <dbReference type="EMBL" id="TFV99362.1"/>
    </source>
</evidence>
<evidence type="ECO:0000256" key="2">
    <source>
        <dbReference type="SAM" id="Phobius"/>
    </source>
</evidence>
<dbReference type="GO" id="GO:0016020">
    <property type="term" value="C:membrane"/>
    <property type="evidence" value="ECO:0007669"/>
    <property type="project" value="InterPro"/>
</dbReference>
<dbReference type="EMBL" id="SPQZ01000002">
    <property type="protein sequence ID" value="TFV99362.1"/>
    <property type="molecule type" value="Genomic_DNA"/>
</dbReference>
<keyword evidence="5" id="KW-1185">Reference proteome</keyword>
<proteinExistence type="inferred from homology"/>
<feature type="transmembrane region" description="Helical" evidence="2">
    <location>
        <begin position="12"/>
        <end position="38"/>
    </location>
</feature>
<feature type="transmembrane region" description="Helical" evidence="2">
    <location>
        <begin position="76"/>
        <end position="94"/>
    </location>
</feature>
<dbReference type="InterPro" id="IPR000620">
    <property type="entry name" value="EamA_dom"/>
</dbReference>
<dbReference type="Proteomes" id="UP000298127">
    <property type="component" value="Unassembled WGS sequence"/>
</dbReference>
<comment type="similarity">
    <text evidence="1">Belongs to the EamA transporter family.</text>
</comment>
<keyword evidence="2" id="KW-1133">Transmembrane helix</keyword>
<feature type="transmembrane region" description="Helical" evidence="2">
    <location>
        <begin position="132"/>
        <end position="154"/>
    </location>
</feature>
<gene>
    <name evidence="4" type="ORF">E4M00_07730</name>
</gene>
<feature type="transmembrane region" description="Helical" evidence="2">
    <location>
        <begin position="224"/>
        <end position="245"/>
    </location>
</feature>
<feature type="transmembrane region" description="Helical" evidence="2">
    <location>
        <begin position="191"/>
        <end position="212"/>
    </location>
</feature>
<dbReference type="Pfam" id="PF00892">
    <property type="entry name" value="EamA"/>
    <property type="match status" value="2"/>
</dbReference>
<feature type="transmembrane region" description="Helical" evidence="2">
    <location>
        <begin position="252"/>
        <end position="270"/>
    </location>
</feature>
<evidence type="ECO:0000313" key="5">
    <source>
        <dbReference type="Proteomes" id="UP000298127"/>
    </source>
</evidence>
<feature type="transmembrane region" description="Helical" evidence="2">
    <location>
        <begin position="44"/>
        <end position="64"/>
    </location>
</feature>
<reference evidence="4 5" key="1">
    <citation type="journal article" date="2018" name="J. Microbiol.">
        <title>Leifsonia flava sp. nov., a novel actinobacterium isolated from the rhizosphere of Aquilegia viridiflora.</title>
        <authorList>
            <person name="Cai Y."/>
            <person name="Tao W.Z."/>
            <person name="Ma Y.J."/>
            <person name="Cheng J."/>
            <person name="Zhang M.Y."/>
            <person name="Zhang Y.X."/>
        </authorList>
    </citation>
    <scope>NUCLEOTIDE SEQUENCE [LARGE SCALE GENOMIC DNA]</scope>
    <source>
        <strain evidence="4 5">SYP-B2174</strain>
    </source>
</reference>
<dbReference type="SUPFAM" id="SSF103481">
    <property type="entry name" value="Multidrug resistance efflux transporter EmrE"/>
    <property type="match status" value="2"/>
</dbReference>
<comment type="caution">
    <text evidence="4">The sequence shown here is derived from an EMBL/GenBank/DDBJ whole genome shotgun (WGS) entry which is preliminary data.</text>
</comment>
<dbReference type="PANTHER" id="PTHR12715:SF4">
    <property type="entry name" value="EAMA DOMAIN-CONTAINING PROTEIN"/>
    <property type="match status" value="1"/>
</dbReference>